<name>A0ABT1BZI6_9BACT</name>
<feature type="domain" description="Transposase InsH N-terminal" evidence="2">
    <location>
        <begin position="20"/>
        <end position="116"/>
    </location>
</feature>
<feature type="region of interest" description="Disordered" evidence="1">
    <location>
        <begin position="136"/>
        <end position="182"/>
    </location>
</feature>
<sequence length="518" mass="59440">MKFKSQNRELTLDAFRSSLEDLPKSNRWVKLGDTLPWDKIERIYNSRLHNVHNGAGNKPARMIIGALLIKHKLNLSDVETVEAIRENPYMQYLLGLSAYTDRAVFDPSLFVSVRKRLGIEDYNDMSESLLKLQVRMHDGKQEEDDGRGKGGNGSGGPIGDSFPEKAAGTKQPAPKPNGGLMKIDATCSDSEVRYPTDLDLLNDGVEAIDRILDRFCRMTGLPRPETRLKEIHSRYLNVIKLRKKPKGKVRECMEYMLARLRRNVNASLETFGKVDSNFFFTLKPRDRSLFFTTIKMWKQQKGMFTDHVHQCKDRIVSLFQPFVRPIVRGKAKAKVEFGAKIGVSVVRGYTFIDRHSWDAYNECDDLMLHLRAYRKRFGNLPAKVEADKIYMNRRNRQILRLLGIETGGKPLGRPSKEQDTKEYHDLMARNVGERNEVEATFGTGKRIYRANNIRAKRADTGALWVGACYFVKNIMKFLHELLYALIEMMEIIKIIPENTGTFRNRSLMTKKTLLLAIG</sequence>
<dbReference type="Pfam" id="PF05598">
    <property type="entry name" value="DUF772"/>
    <property type="match status" value="1"/>
</dbReference>
<evidence type="ECO:0000259" key="3">
    <source>
        <dbReference type="Pfam" id="PF13586"/>
    </source>
</evidence>
<evidence type="ECO:0000259" key="2">
    <source>
        <dbReference type="Pfam" id="PF05598"/>
    </source>
</evidence>
<accession>A0ABT1BZI6</accession>
<proteinExistence type="predicted"/>
<protein>
    <submittedName>
        <fullName evidence="4">IS5 family transposase</fullName>
    </submittedName>
</protein>
<reference evidence="4 5" key="1">
    <citation type="submission" date="2022-06" db="EMBL/GenBank/DDBJ databases">
        <title>A taxonomic note on the genus Prevotella: Description of four novel genera and emended description of the genera Hallella and Xylanibacter.</title>
        <authorList>
            <person name="Hitch T.C.A."/>
        </authorList>
    </citation>
    <scope>NUCLEOTIDE SEQUENCE [LARGE SCALE GENOMIC DNA]</scope>
    <source>
        <strain evidence="4 5">DSM 100619</strain>
    </source>
</reference>
<dbReference type="Pfam" id="PF13586">
    <property type="entry name" value="DDE_Tnp_1_2"/>
    <property type="match status" value="1"/>
</dbReference>
<evidence type="ECO:0000313" key="5">
    <source>
        <dbReference type="Proteomes" id="UP001204015"/>
    </source>
</evidence>
<dbReference type="NCBIfam" id="NF033578">
    <property type="entry name" value="transpos_IS5_1"/>
    <property type="match status" value="1"/>
</dbReference>
<dbReference type="Proteomes" id="UP001204015">
    <property type="component" value="Unassembled WGS sequence"/>
</dbReference>
<evidence type="ECO:0000313" key="4">
    <source>
        <dbReference type="EMBL" id="MCO6026504.1"/>
    </source>
</evidence>
<dbReference type="InterPro" id="IPR008490">
    <property type="entry name" value="Transposase_InsH_N"/>
</dbReference>
<keyword evidence="5" id="KW-1185">Reference proteome</keyword>
<dbReference type="PANTHER" id="PTHR33803">
    <property type="entry name" value="IS1478 TRANSPOSASE"/>
    <property type="match status" value="1"/>
</dbReference>
<comment type="caution">
    <text evidence="4">The sequence shown here is derived from an EMBL/GenBank/DDBJ whole genome shotgun (WGS) entry which is preliminary data.</text>
</comment>
<evidence type="ECO:0000256" key="1">
    <source>
        <dbReference type="SAM" id="MobiDB-lite"/>
    </source>
</evidence>
<dbReference type="RefSeq" id="WP_252761854.1">
    <property type="nucleotide sequence ID" value="NZ_JAMXLY010000066.1"/>
</dbReference>
<dbReference type="InterPro" id="IPR025668">
    <property type="entry name" value="Tnp_DDE_dom"/>
</dbReference>
<dbReference type="EMBL" id="JAMXLY010000066">
    <property type="protein sequence ID" value="MCO6026504.1"/>
    <property type="molecule type" value="Genomic_DNA"/>
</dbReference>
<feature type="domain" description="Transposase DDE" evidence="3">
    <location>
        <begin position="384"/>
        <end position="460"/>
    </location>
</feature>
<dbReference type="PANTHER" id="PTHR33803:SF3">
    <property type="entry name" value="BLL1974 PROTEIN"/>
    <property type="match status" value="1"/>
</dbReference>
<dbReference type="InterPro" id="IPR047710">
    <property type="entry name" value="Transpos_IS5-like"/>
</dbReference>
<gene>
    <name evidence="4" type="ORF">NG821_11770</name>
</gene>
<organism evidence="4 5">
    <name type="scientific">Segatella cerevisiae</name>
    <dbReference type="NCBI Taxonomy" id="2053716"/>
    <lineage>
        <taxon>Bacteria</taxon>
        <taxon>Pseudomonadati</taxon>
        <taxon>Bacteroidota</taxon>
        <taxon>Bacteroidia</taxon>
        <taxon>Bacteroidales</taxon>
        <taxon>Prevotellaceae</taxon>
        <taxon>Segatella</taxon>
    </lineage>
</organism>
<feature type="compositionally biased region" description="Gly residues" evidence="1">
    <location>
        <begin position="149"/>
        <end position="158"/>
    </location>
</feature>